<dbReference type="Pfam" id="PF14392">
    <property type="entry name" value="zf-CCHC_4"/>
    <property type="match status" value="1"/>
</dbReference>
<keyword evidence="1" id="KW-0862">Zinc</keyword>
<feature type="region of interest" description="Disordered" evidence="2">
    <location>
        <begin position="284"/>
        <end position="309"/>
    </location>
</feature>
<dbReference type="PANTHER" id="PTHR31286">
    <property type="entry name" value="GLYCINE-RICH CELL WALL STRUCTURAL PROTEIN 1.8-LIKE"/>
    <property type="match status" value="1"/>
</dbReference>
<name>A0A9N7RE29_STRHE</name>
<keyword evidence="1" id="KW-0863">Zinc-finger</keyword>
<sequence length="401" mass="44771">GLSIFWGSQIWGFLNLPPSMGSSACIGQDEELSQRLHGFSLSDREAPIIDIAQEDIKPSAEICERSLFGKVIGDRKASWVGIKHAMSNIWRLSLPMEVKELGHNFFQFLFQSKDDKERVAKGTNWNFDNQYLILTEWFYGLSINHPIFQEVSFWVQVYNIPLNWLSTAVGLKLGSVFKKLKNVVVVGAGSHGGHILRLLVSIDISELIPRCATIRLGDRLNTVSFKYEKLVSMCHYCGVIGHLERNCDKRQQDIISKSLKEGQYGDWLRAPEGQNFATLNLSYFRSPSSTNPTTPAQQSPLKSSRNQAEGSNQIMLMQGESSHPRHLEAEVSTSFQGNERATKPPTTALIQVEGNNRELALQESSPHNPLNAAEGNSVSSLPTSISHAHQPRSLMAKNLQI</sequence>
<evidence type="ECO:0000259" key="3">
    <source>
        <dbReference type="PROSITE" id="PS50158"/>
    </source>
</evidence>
<evidence type="ECO:0000313" key="5">
    <source>
        <dbReference type="Proteomes" id="UP001153555"/>
    </source>
</evidence>
<feature type="domain" description="CCHC-type" evidence="3">
    <location>
        <begin position="234"/>
        <end position="249"/>
    </location>
</feature>
<feature type="non-terminal residue" evidence="4">
    <location>
        <position position="401"/>
    </location>
</feature>
<organism evidence="4 5">
    <name type="scientific">Striga hermonthica</name>
    <name type="common">Purple witchweed</name>
    <name type="synonym">Buchnera hermonthica</name>
    <dbReference type="NCBI Taxonomy" id="68872"/>
    <lineage>
        <taxon>Eukaryota</taxon>
        <taxon>Viridiplantae</taxon>
        <taxon>Streptophyta</taxon>
        <taxon>Embryophyta</taxon>
        <taxon>Tracheophyta</taxon>
        <taxon>Spermatophyta</taxon>
        <taxon>Magnoliopsida</taxon>
        <taxon>eudicotyledons</taxon>
        <taxon>Gunneridae</taxon>
        <taxon>Pentapetalae</taxon>
        <taxon>asterids</taxon>
        <taxon>lamiids</taxon>
        <taxon>Lamiales</taxon>
        <taxon>Orobanchaceae</taxon>
        <taxon>Buchnereae</taxon>
        <taxon>Striga</taxon>
    </lineage>
</organism>
<keyword evidence="1" id="KW-0479">Metal-binding</keyword>
<feature type="compositionally biased region" description="Polar residues" evidence="2">
    <location>
        <begin position="362"/>
        <end position="387"/>
    </location>
</feature>
<evidence type="ECO:0000256" key="1">
    <source>
        <dbReference type="PROSITE-ProRule" id="PRU00047"/>
    </source>
</evidence>
<dbReference type="OrthoDB" id="1938170at2759"/>
<dbReference type="GO" id="GO:0003676">
    <property type="term" value="F:nucleic acid binding"/>
    <property type="evidence" value="ECO:0007669"/>
    <property type="project" value="InterPro"/>
</dbReference>
<protein>
    <recommendedName>
        <fullName evidence="3">CCHC-type domain-containing protein</fullName>
    </recommendedName>
</protein>
<dbReference type="InterPro" id="IPR001878">
    <property type="entry name" value="Znf_CCHC"/>
</dbReference>
<evidence type="ECO:0000313" key="4">
    <source>
        <dbReference type="EMBL" id="CAA0826374.1"/>
    </source>
</evidence>
<reference evidence="4" key="1">
    <citation type="submission" date="2019-12" db="EMBL/GenBank/DDBJ databases">
        <authorList>
            <person name="Scholes J."/>
        </authorList>
    </citation>
    <scope>NUCLEOTIDE SEQUENCE</scope>
</reference>
<dbReference type="EMBL" id="CACSLK010027624">
    <property type="protein sequence ID" value="CAA0826374.1"/>
    <property type="molecule type" value="Genomic_DNA"/>
</dbReference>
<accession>A0A9N7RE29</accession>
<feature type="region of interest" description="Disordered" evidence="2">
    <location>
        <begin position="321"/>
        <end position="345"/>
    </location>
</feature>
<dbReference type="GO" id="GO:0008270">
    <property type="term" value="F:zinc ion binding"/>
    <property type="evidence" value="ECO:0007669"/>
    <property type="project" value="UniProtKB-KW"/>
</dbReference>
<keyword evidence="5" id="KW-1185">Reference proteome</keyword>
<dbReference type="AlphaFoldDB" id="A0A9N7RE29"/>
<dbReference type="InterPro" id="IPR025558">
    <property type="entry name" value="DUF4283"/>
</dbReference>
<feature type="region of interest" description="Disordered" evidence="2">
    <location>
        <begin position="362"/>
        <end position="392"/>
    </location>
</feature>
<dbReference type="PROSITE" id="PS50158">
    <property type="entry name" value="ZF_CCHC"/>
    <property type="match status" value="1"/>
</dbReference>
<comment type="caution">
    <text evidence="4">The sequence shown here is derived from an EMBL/GenBank/DDBJ whole genome shotgun (WGS) entry which is preliminary data.</text>
</comment>
<dbReference type="InterPro" id="IPR025836">
    <property type="entry name" value="Zn_knuckle_CX2CX4HX4C"/>
</dbReference>
<dbReference type="InterPro" id="IPR040256">
    <property type="entry name" value="At4g02000-like"/>
</dbReference>
<evidence type="ECO:0000256" key="2">
    <source>
        <dbReference type="SAM" id="MobiDB-lite"/>
    </source>
</evidence>
<proteinExistence type="predicted"/>
<feature type="non-terminal residue" evidence="4">
    <location>
        <position position="1"/>
    </location>
</feature>
<feature type="compositionally biased region" description="Polar residues" evidence="2">
    <location>
        <begin position="331"/>
        <end position="345"/>
    </location>
</feature>
<dbReference type="PANTHER" id="PTHR31286:SF178">
    <property type="entry name" value="DUF4283 DOMAIN-CONTAINING PROTEIN"/>
    <property type="match status" value="1"/>
</dbReference>
<dbReference type="Proteomes" id="UP001153555">
    <property type="component" value="Unassembled WGS sequence"/>
</dbReference>
<gene>
    <name evidence="4" type="ORF">SHERM_01580</name>
</gene>
<dbReference type="Pfam" id="PF14111">
    <property type="entry name" value="DUF4283"/>
    <property type="match status" value="1"/>
</dbReference>